<feature type="region of interest" description="Disordered" evidence="1">
    <location>
        <begin position="1"/>
        <end position="24"/>
    </location>
</feature>
<evidence type="ECO:0000313" key="3">
    <source>
        <dbReference type="EMBL" id="SDK77212.1"/>
    </source>
</evidence>
<dbReference type="InterPro" id="IPR019301">
    <property type="entry name" value="Flagellar_prot_FlgJ_N"/>
</dbReference>
<evidence type="ECO:0000256" key="1">
    <source>
        <dbReference type="SAM" id="MobiDB-lite"/>
    </source>
</evidence>
<feature type="domain" description="Flagellar protein FlgJ N-terminal" evidence="2">
    <location>
        <begin position="55"/>
        <end position="92"/>
    </location>
</feature>
<gene>
    <name evidence="3" type="ORF">SAMN05216257_104374</name>
</gene>
<evidence type="ECO:0000259" key="2">
    <source>
        <dbReference type="Pfam" id="PF10135"/>
    </source>
</evidence>
<accession>A0A1G9ELZ6</accession>
<reference evidence="4" key="1">
    <citation type="submission" date="2016-10" db="EMBL/GenBank/DDBJ databases">
        <authorList>
            <person name="Varghese N."/>
            <person name="Submissions S."/>
        </authorList>
    </citation>
    <scope>NUCLEOTIDE SEQUENCE [LARGE SCALE GENOMIC DNA]</scope>
    <source>
        <strain evidence="4">CGMCC 1.10789</strain>
    </source>
</reference>
<dbReference type="EMBL" id="FNFV01000004">
    <property type="protein sequence ID" value="SDK77212.1"/>
    <property type="molecule type" value="Genomic_DNA"/>
</dbReference>
<dbReference type="STRING" id="990712.SAMN05216257_104374"/>
<dbReference type="Proteomes" id="UP000199328">
    <property type="component" value="Unassembled WGS sequence"/>
</dbReference>
<protein>
    <submittedName>
        <fullName evidence="3">Rod binding protein</fullName>
    </submittedName>
</protein>
<organism evidence="3 4">
    <name type="scientific">Meinhardsimonia xiamenensis</name>
    <dbReference type="NCBI Taxonomy" id="990712"/>
    <lineage>
        <taxon>Bacteria</taxon>
        <taxon>Pseudomonadati</taxon>
        <taxon>Pseudomonadota</taxon>
        <taxon>Alphaproteobacteria</taxon>
        <taxon>Rhodobacterales</taxon>
        <taxon>Paracoccaceae</taxon>
        <taxon>Meinhardsimonia</taxon>
    </lineage>
</organism>
<dbReference type="Pfam" id="PF10135">
    <property type="entry name" value="Rod-binding"/>
    <property type="match status" value="1"/>
</dbReference>
<name>A0A1G9ELZ6_9RHOB</name>
<sequence>MVSAPPMRPFSDGPGVPAHETAQARRERLRALAGEVEAEFLAEMLGAAGLDAALGAFGGGAGEEQFSSFLRREQARLMVKAGGIGLAQQIFESLLRREGPVVDRRGE</sequence>
<evidence type="ECO:0000313" key="4">
    <source>
        <dbReference type="Proteomes" id="UP000199328"/>
    </source>
</evidence>
<keyword evidence="4" id="KW-1185">Reference proteome</keyword>
<dbReference type="AlphaFoldDB" id="A0A1G9ELZ6"/>
<proteinExistence type="predicted"/>